<dbReference type="InterPro" id="IPR038765">
    <property type="entry name" value="Papain-like_cys_pep_sf"/>
</dbReference>
<dbReference type="AlphaFoldDB" id="A0A498IYI0"/>
<feature type="transmembrane region" description="Helical" evidence="7">
    <location>
        <begin position="163"/>
        <end position="187"/>
    </location>
</feature>
<dbReference type="InterPro" id="IPR001394">
    <property type="entry name" value="Peptidase_C19_UCH"/>
</dbReference>
<feature type="transmembrane region" description="Helical" evidence="7">
    <location>
        <begin position="78"/>
        <end position="100"/>
    </location>
</feature>
<dbReference type="Gene3D" id="3.90.70.10">
    <property type="entry name" value="Cysteine proteinases"/>
    <property type="match status" value="1"/>
</dbReference>
<proteinExistence type="inferred from homology"/>
<dbReference type="SUPFAM" id="SSF103481">
    <property type="entry name" value="Multidrug resistance efflux transporter EmrE"/>
    <property type="match status" value="1"/>
</dbReference>
<dbReference type="Proteomes" id="UP000290289">
    <property type="component" value="Chromosome 10"/>
</dbReference>
<dbReference type="GO" id="GO:0004843">
    <property type="term" value="F:cysteine-type deubiquitinase activity"/>
    <property type="evidence" value="ECO:0007669"/>
    <property type="project" value="InterPro"/>
</dbReference>
<evidence type="ECO:0000256" key="6">
    <source>
        <dbReference type="SAM" id="MobiDB-lite"/>
    </source>
</evidence>
<dbReference type="PROSITE" id="PS00973">
    <property type="entry name" value="USP_2"/>
    <property type="match status" value="1"/>
</dbReference>
<dbReference type="InterPro" id="IPR037185">
    <property type="entry name" value="EmrE-like"/>
</dbReference>
<keyword evidence="3 7" id="KW-0812">Transmembrane</keyword>
<dbReference type="InterPro" id="IPR004853">
    <property type="entry name" value="Sugar_P_trans_dom"/>
</dbReference>
<keyword evidence="4 7" id="KW-1133">Transmembrane helix</keyword>
<evidence type="ECO:0000259" key="8">
    <source>
        <dbReference type="PROSITE" id="PS50235"/>
    </source>
</evidence>
<evidence type="ECO:0000256" key="3">
    <source>
        <dbReference type="ARBA" id="ARBA00022692"/>
    </source>
</evidence>
<evidence type="ECO:0000256" key="5">
    <source>
        <dbReference type="ARBA" id="ARBA00023136"/>
    </source>
</evidence>
<comment type="caution">
    <text evidence="9">The sequence shown here is derived from an EMBL/GenBank/DDBJ whole genome shotgun (WGS) entry which is preliminary data.</text>
</comment>
<feature type="transmembrane region" description="Helical" evidence="7">
    <location>
        <begin position="140"/>
        <end position="157"/>
    </location>
</feature>
<keyword evidence="10" id="KW-1185">Reference proteome</keyword>
<protein>
    <recommendedName>
        <fullName evidence="8">USP domain-containing protein</fullName>
    </recommendedName>
</protein>
<dbReference type="FunFam" id="3.90.70.10:FF:000118">
    <property type="entry name" value="Ubiquitin carboxyl-terminal hydrolase 25"/>
    <property type="match status" value="1"/>
</dbReference>
<reference evidence="9 10" key="1">
    <citation type="submission" date="2018-10" db="EMBL/GenBank/DDBJ databases">
        <title>A high-quality apple genome assembly.</title>
        <authorList>
            <person name="Hu J."/>
        </authorList>
    </citation>
    <scope>NUCLEOTIDE SEQUENCE [LARGE SCALE GENOMIC DNA]</scope>
    <source>
        <strain evidence="10">cv. HFTH1</strain>
        <tissue evidence="9">Young leaf</tissue>
    </source>
</reference>
<feature type="compositionally biased region" description="Polar residues" evidence="6">
    <location>
        <begin position="1008"/>
        <end position="1017"/>
    </location>
</feature>
<feature type="region of interest" description="Disordered" evidence="6">
    <location>
        <begin position="817"/>
        <end position="948"/>
    </location>
</feature>
<keyword evidence="5 7" id="KW-0472">Membrane</keyword>
<dbReference type="PROSITE" id="PS50235">
    <property type="entry name" value="USP_3"/>
    <property type="match status" value="1"/>
</dbReference>
<feature type="region of interest" description="Disordered" evidence="6">
    <location>
        <begin position="775"/>
        <end position="797"/>
    </location>
</feature>
<dbReference type="SUPFAM" id="SSF54001">
    <property type="entry name" value="Cysteine proteinases"/>
    <property type="match status" value="1"/>
</dbReference>
<dbReference type="GO" id="GO:0016020">
    <property type="term" value="C:membrane"/>
    <property type="evidence" value="ECO:0007669"/>
    <property type="project" value="UniProtKB-SubCell"/>
</dbReference>
<organism evidence="9 10">
    <name type="scientific">Malus domestica</name>
    <name type="common">Apple</name>
    <name type="synonym">Pyrus malus</name>
    <dbReference type="NCBI Taxonomy" id="3750"/>
    <lineage>
        <taxon>Eukaryota</taxon>
        <taxon>Viridiplantae</taxon>
        <taxon>Streptophyta</taxon>
        <taxon>Embryophyta</taxon>
        <taxon>Tracheophyta</taxon>
        <taxon>Spermatophyta</taxon>
        <taxon>Magnoliopsida</taxon>
        <taxon>eudicotyledons</taxon>
        <taxon>Gunneridae</taxon>
        <taxon>Pentapetalae</taxon>
        <taxon>rosids</taxon>
        <taxon>fabids</taxon>
        <taxon>Rosales</taxon>
        <taxon>Rosaceae</taxon>
        <taxon>Amygdaloideae</taxon>
        <taxon>Maleae</taxon>
        <taxon>Malus</taxon>
    </lineage>
</organism>
<comment type="subcellular location">
    <subcellularLocation>
        <location evidence="1">Membrane</location>
        <topology evidence="1">Multi-pass membrane protein</topology>
    </subcellularLocation>
</comment>
<dbReference type="PANTHER" id="PTHR11132">
    <property type="entry name" value="SOLUTE CARRIER FAMILY 35"/>
    <property type="match status" value="1"/>
</dbReference>
<name>A0A498IYI0_MALDO</name>
<feature type="region of interest" description="Disordered" evidence="6">
    <location>
        <begin position="1006"/>
        <end position="1033"/>
    </location>
</feature>
<dbReference type="InterPro" id="IPR050186">
    <property type="entry name" value="TPT_transporter"/>
</dbReference>
<accession>A0A498IYI0</accession>
<evidence type="ECO:0000313" key="9">
    <source>
        <dbReference type="EMBL" id="RXH86533.1"/>
    </source>
</evidence>
<feature type="transmembrane region" description="Helical" evidence="7">
    <location>
        <begin position="12"/>
        <end position="32"/>
    </location>
</feature>
<dbReference type="GO" id="GO:0016579">
    <property type="term" value="P:protein deubiquitination"/>
    <property type="evidence" value="ECO:0007669"/>
    <property type="project" value="InterPro"/>
</dbReference>
<evidence type="ECO:0000256" key="4">
    <source>
        <dbReference type="ARBA" id="ARBA00022989"/>
    </source>
</evidence>
<feature type="region of interest" description="Disordered" evidence="6">
    <location>
        <begin position="435"/>
        <end position="467"/>
    </location>
</feature>
<feature type="domain" description="USP" evidence="8">
    <location>
        <begin position="405"/>
        <end position="753"/>
    </location>
</feature>
<feature type="transmembrane region" description="Helical" evidence="7">
    <location>
        <begin position="260"/>
        <end position="282"/>
    </location>
</feature>
<evidence type="ECO:0000256" key="1">
    <source>
        <dbReference type="ARBA" id="ARBA00004141"/>
    </source>
</evidence>
<gene>
    <name evidence="9" type="ORF">DVH24_021806</name>
</gene>
<dbReference type="Pfam" id="PF00443">
    <property type="entry name" value="UCH"/>
    <property type="match status" value="1"/>
</dbReference>
<dbReference type="EMBL" id="RDQH01000336">
    <property type="protein sequence ID" value="RXH86533.1"/>
    <property type="molecule type" value="Genomic_DNA"/>
</dbReference>
<sequence length="1163" mass="127037">MADRMRSFFKGEVLTYAYLLLYIALSSGQIFFNKWVLSSKEINFPYPLGLTLLHMVFSSVLCFLLTKVFKILKVEEGMTVEIYVTSVMPIGAMFAMTLWLGNTAYMYISVSFAQMLKAIMPVAVFILGVAAGLEVMSGRMLLIMSVISFGVLVASYGEINISWIGVVYQMGGVVGEALRLIFMEIFVKRKGLKLNPISLMYYVSPCSALCLFIPWIFLEKSKMEENSSWNFPLLVLTLNSLCTFALNLSVFLVITHTSALTIRVAGVVKDWVVVLLSAIIFADTKLTPINLAGYAIAIAGVAAYNNHKLKKEVSKGNSDEPETAPVAGKYCDGLKQNCNSRSKDGKFTQLYQHHRDTEPEAVVGDASVLLCSEINKEVGSMASEKQLVEDQRGDWSGEEICRWGGGGASSSERCRLAMVVFVVDGPAIPIADELAAESTESEAQEWPAASRVTQPRQLLLPQQRDSSDAERKRDCPFCILEKRIVRSLSLDLSLDAPQKIQSCLGIFAEHFRGGRQEDAHEFLRYVIDACHNTCLRLMKLRRNATASGKAANGNVANRIGNGEAATSTVVKEIFGGALQSQVKCLSCGTESNKVDEIMDISLDVLHSNSLKDALQRFFQPEILDGQNKYKCESCNKLVAARKQMSFLQAPNVLVIQLKRFEGILGGKIDKSISFEEILVLSGFMSKTSKDPRPEYKLFGTIVHSGFSPESGHYYAYIKDAIGRWYCCNDSFVSISTLQKVLSEKAYILFFSRTNQRPALASIASNGVSSHVCNGRETSKIPKSALPPKGMQTKPYEQSSWKGVSAVSKVDKVPSCPRMKFDLSGNSSSKRAPTTDNGKTVYKNQSSGSNGERSTSTANGKTVCKNQSLGSNGESSTSTANGKSVNKSQFLGSNEERVSATDNGNIAYRNESFGSNGERAPANDNGKIADKNQSLRSNGERAPGTDNGKIIYKNQSIGLNVDSKDPVIVDGESSKASLLSRENGGAGSIKTEPCEGIDTRDRLAAGKVPNSSQASLLSRENGGTGSVKTEPCEGIGTRDRLTASIVPDPSELEKSGLHGHSKVSRSKRKSLDSCILFAPDAQSRAEVEGLKEILEKEASSVLRSCGWLDEVYSFMRSRKRLCSEQVETTPNYDEVKKMLIMDAKSSFLSQIPSSLRGDLLSPLP</sequence>
<feature type="transmembrane region" description="Helical" evidence="7">
    <location>
        <begin position="199"/>
        <end position="217"/>
    </location>
</feature>
<dbReference type="Pfam" id="PF03151">
    <property type="entry name" value="TPT"/>
    <property type="match status" value="1"/>
</dbReference>
<evidence type="ECO:0000256" key="7">
    <source>
        <dbReference type="SAM" id="Phobius"/>
    </source>
</evidence>
<feature type="transmembrane region" description="Helical" evidence="7">
    <location>
        <begin position="44"/>
        <end position="66"/>
    </location>
</feature>
<feature type="transmembrane region" description="Helical" evidence="7">
    <location>
        <begin position="112"/>
        <end position="133"/>
    </location>
</feature>
<evidence type="ECO:0000313" key="10">
    <source>
        <dbReference type="Proteomes" id="UP000290289"/>
    </source>
</evidence>
<comment type="similarity">
    <text evidence="2">Belongs to the peptidase C19 family.</text>
</comment>
<feature type="transmembrane region" description="Helical" evidence="7">
    <location>
        <begin position="229"/>
        <end position="253"/>
    </location>
</feature>
<dbReference type="InterPro" id="IPR028889">
    <property type="entry name" value="USP"/>
</dbReference>
<feature type="compositionally biased region" description="Polar residues" evidence="6">
    <location>
        <begin position="823"/>
        <end position="891"/>
    </location>
</feature>
<evidence type="ECO:0000256" key="2">
    <source>
        <dbReference type="ARBA" id="ARBA00009085"/>
    </source>
</evidence>
<feature type="compositionally biased region" description="Low complexity" evidence="6">
    <location>
        <begin position="454"/>
        <end position="464"/>
    </location>
</feature>
<dbReference type="InterPro" id="IPR018200">
    <property type="entry name" value="USP_CS"/>
</dbReference>